<keyword evidence="2" id="KW-1185">Reference proteome</keyword>
<dbReference type="Proteomes" id="UP000325315">
    <property type="component" value="Unassembled WGS sequence"/>
</dbReference>
<organism evidence="1 2">
    <name type="scientific">Gossypium australe</name>
    <dbReference type="NCBI Taxonomy" id="47621"/>
    <lineage>
        <taxon>Eukaryota</taxon>
        <taxon>Viridiplantae</taxon>
        <taxon>Streptophyta</taxon>
        <taxon>Embryophyta</taxon>
        <taxon>Tracheophyta</taxon>
        <taxon>Spermatophyta</taxon>
        <taxon>Magnoliopsida</taxon>
        <taxon>eudicotyledons</taxon>
        <taxon>Gunneridae</taxon>
        <taxon>Pentapetalae</taxon>
        <taxon>rosids</taxon>
        <taxon>malvids</taxon>
        <taxon>Malvales</taxon>
        <taxon>Malvaceae</taxon>
        <taxon>Malvoideae</taxon>
        <taxon>Gossypium</taxon>
    </lineage>
</organism>
<dbReference type="OrthoDB" id="1938712at2759"/>
<reference evidence="2" key="1">
    <citation type="journal article" date="2019" name="Plant Biotechnol. J.">
        <title>Genome sequencing of the Australian wild diploid species Gossypium australe highlights disease resistance and delayed gland morphogenesis.</title>
        <authorList>
            <person name="Cai Y."/>
            <person name="Cai X."/>
            <person name="Wang Q."/>
            <person name="Wang P."/>
            <person name="Zhang Y."/>
            <person name="Cai C."/>
            <person name="Xu Y."/>
            <person name="Wang K."/>
            <person name="Zhou Z."/>
            <person name="Wang C."/>
            <person name="Geng S."/>
            <person name="Li B."/>
            <person name="Dong Q."/>
            <person name="Hou Y."/>
            <person name="Wang H."/>
            <person name="Ai P."/>
            <person name="Liu Z."/>
            <person name="Yi F."/>
            <person name="Sun M."/>
            <person name="An G."/>
            <person name="Cheng J."/>
            <person name="Zhang Y."/>
            <person name="Shi Q."/>
            <person name="Xie Y."/>
            <person name="Shi X."/>
            <person name="Chang Y."/>
            <person name="Huang F."/>
            <person name="Chen Y."/>
            <person name="Hong S."/>
            <person name="Mi L."/>
            <person name="Sun Q."/>
            <person name="Zhang L."/>
            <person name="Zhou B."/>
            <person name="Peng R."/>
            <person name="Zhang X."/>
            <person name="Liu F."/>
        </authorList>
    </citation>
    <scope>NUCLEOTIDE SEQUENCE [LARGE SCALE GENOMIC DNA]</scope>
    <source>
        <strain evidence="2">cv. PA1801</strain>
    </source>
</reference>
<dbReference type="AlphaFoldDB" id="A0A5B6W7D8"/>
<name>A0A5B6W7D8_9ROSI</name>
<keyword evidence="1" id="KW-0808">Transferase</keyword>
<keyword evidence="1" id="KW-0548">Nucleotidyltransferase</keyword>
<gene>
    <name evidence="1" type="ORF">EPI10_010938</name>
</gene>
<evidence type="ECO:0000313" key="2">
    <source>
        <dbReference type="Proteomes" id="UP000325315"/>
    </source>
</evidence>
<accession>A0A5B6W7D8</accession>
<dbReference type="EMBL" id="SMMG02000004">
    <property type="protein sequence ID" value="KAA3477017.1"/>
    <property type="molecule type" value="Genomic_DNA"/>
</dbReference>
<comment type="caution">
    <text evidence="1">The sequence shown here is derived from an EMBL/GenBank/DDBJ whole genome shotgun (WGS) entry which is preliminary data.</text>
</comment>
<protein>
    <submittedName>
        <fullName evidence="1">RNA-directed DNA polymerase-like protein</fullName>
    </submittedName>
</protein>
<proteinExistence type="predicted"/>
<evidence type="ECO:0000313" key="1">
    <source>
        <dbReference type="EMBL" id="KAA3477017.1"/>
    </source>
</evidence>
<keyword evidence="1" id="KW-0695">RNA-directed DNA polymerase</keyword>
<sequence>MVRCVPFTLITKVSKRIKSKEKKVVELLKDYDCVIEYHPRKANVVVDALSRKSLTKLRTMFTQLNMTRDEGLLAELKIKPTLSH</sequence>
<dbReference type="GO" id="GO:0003964">
    <property type="term" value="F:RNA-directed DNA polymerase activity"/>
    <property type="evidence" value="ECO:0007669"/>
    <property type="project" value="UniProtKB-KW"/>
</dbReference>